<accession>A0ABS4TXH4</accession>
<keyword evidence="2" id="KW-0328">Glycosyltransferase</keyword>
<gene>
    <name evidence="7" type="ORF">JOF56_009469</name>
</gene>
<evidence type="ECO:0000256" key="4">
    <source>
        <dbReference type="ARBA" id="ARBA00023194"/>
    </source>
</evidence>
<keyword evidence="4" id="KW-0045">Antibiotic biosynthesis</keyword>
<evidence type="ECO:0000313" key="7">
    <source>
        <dbReference type="EMBL" id="MBP2329084.1"/>
    </source>
</evidence>
<protein>
    <submittedName>
        <fullName evidence="7">Glycosyltransferase (Activator-dependent family)</fullName>
    </submittedName>
</protein>
<dbReference type="Proteomes" id="UP001519332">
    <property type="component" value="Unassembled WGS sequence"/>
</dbReference>
<dbReference type="Gene3D" id="3.40.50.2000">
    <property type="entry name" value="Glycogen Phosphorylase B"/>
    <property type="match status" value="2"/>
</dbReference>
<dbReference type="Pfam" id="PF06722">
    <property type="entry name" value="EryCIII-like_C"/>
    <property type="match status" value="1"/>
</dbReference>
<keyword evidence="8" id="KW-1185">Reference proteome</keyword>
<dbReference type="NCBIfam" id="TIGR04516">
    <property type="entry name" value="glycosyl_450act"/>
    <property type="match status" value="1"/>
</dbReference>
<evidence type="ECO:0000256" key="3">
    <source>
        <dbReference type="ARBA" id="ARBA00022679"/>
    </source>
</evidence>
<evidence type="ECO:0000259" key="6">
    <source>
        <dbReference type="Pfam" id="PF21036"/>
    </source>
</evidence>
<dbReference type="InterPro" id="IPR048284">
    <property type="entry name" value="EryCIII-like_N"/>
</dbReference>
<name>A0ABS4TXH4_9PSEU</name>
<evidence type="ECO:0000256" key="2">
    <source>
        <dbReference type="ARBA" id="ARBA00022676"/>
    </source>
</evidence>
<dbReference type="InterPro" id="IPR030953">
    <property type="entry name" value="Glycosyl_450act"/>
</dbReference>
<dbReference type="InterPro" id="IPR050426">
    <property type="entry name" value="Glycosyltransferase_28"/>
</dbReference>
<dbReference type="EMBL" id="JAGINW010000001">
    <property type="protein sequence ID" value="MBP2329084.1"/>
    <property type="molecule type" value="Genomic_DNA"/>
</dbReference>
<dbReference type="SUPFAM" id="SSF53756">
    <property type="entry name" value="UDP-Glycosyltransferase/glycogen phosphorylase"/>
    <property type="match status" value="1"/>
</dbReference>
<dbReference type="InterPro" id="IPR010610">
    <property type="entry name" value="EryCIII-like_C"/>
</dbReference>
<reference evidence="7 8" key="1">
    <citation type="submission" date="2021-03" db="EMBL/GenBank/DDBJ databases">
        <title>Sequencing the genomes of 1000 actinobacteria strains.</title>
        <authorList>
            <person name="Klenk H.-P."/>
        </authorList>
    </citation>
    <scope>NUCLEOTIDE SEQUENCE [LARGE SCALE GENOMIC DNA]</scope>
    <source>
        <strain evidence="7 8">DSM 46670</strain>
    </source>
</reference>
<dbReference type="RefSeq" id="WP_209645950.1">
    <property type="nucleotide sequence ID" value="NZ_JAGINW010000001.1"/>
</dbReference>
<sequence>MKVLFATVNDGSFLHPMVSLAWALRTAGHEVRVANQDFATPHVTGAGLTSVPVGRQTTSDRLLTAMRVTPEMLEEARPGLHPPYDVVDCPETATWEGMLSAYAEDAERSKYENFPMISGLVAFARQWQPDLVIWEPFTLAGSIAAKACGAAHARMLFGIDAFGVARQRFLQLKDARPPEQQADPLADWLGGYARKYGAEFTEDMTCGHFTIDQYPRGLQIEAEGLDYLHSRYIPYGGRASIPRWLQVSAQRPRIAITMGFTATGFFNGFAFSLQDILDKLAGLDIEVVAVLDEAEEAKLDRVPANTRLETWVPLDALASTCSAAINHAGGGTLSTFAVHGVPQLTLPYHFDEPILGRNLAALGAGLRIPPSEASGDAVRDAVHRLLGPTFQQGAQRLRDEMRALPSPNELVGRLEELTTKHRTA</sequence>
<comment type="similarity">
    <text evidence="1">Belongs to the glycosyltransferase 28 family.</text>
</comment>
<keyword evidence="3" id="KW-0808">Transferase</keyword>
<feature type="domain" description="Erythromycin biosynthesis protein CIII-like N-terminal" evidence="6">
    <location>
        <begin position="22"/>
        <end position="259"/>
    </location>
</feature>
<dbReference type="Pfam" id="PF21036">
    <property type="entry name" value="EryCIII-like_N"/>
    <property type="match status" value="1"/>
</dbReference>
<evidence type="ECO:0000313" key="8">
    <source>
        <dbReference type="Proteomes" id="UP001519332"/>
    </source>
</evidence>
<organism evidence="7 8">
    <name type="scientific">Kibdelosporangium banguiense</name>
    <dbReference type="NCBI Taxonomy" id="1365924"/>
    <lineage>
        <taxon>Bacteria</taxon>
        <taxon>Bacillati</taxon>
        <taxon>Actinomycetota</taxon>
        <taxon>Actinomycetes</taxon>
        <taxon>Pseudonocardiales</taxon>
        <taxon>Pseudonocardiaceae</taxon>
        <taxon>Kibdelosporangium</taxon>
    </lineage>
</organism>
<dbReference type="InterPro" id="IPR002213">
    <property type="entry name" value="UDP_glucos_trans"/>
</dbReference>
<evidence type="ECO:0000256" key="1">
    <source>
        <dbReference type="ARBA" id="ARBA00006962"/>
    </source>
</evidence>
<feature type="domain" description="Erythromycin biosynthesis protein CIII-like C-terminal" evidence="5">
    <location>
        <begin position="275"/>
        <end position="417"/>
    </location>
</feature>
<comment type="caution">
    <text evidence="7">The sequence shown here is derived from an EMBL/GenBank/DDBJ whole genome shotgun (WGS) entry which is preliminary data.</text>
</comment>
<dbReference type="CDD" id="cd03784">
    <property type="entry name" value="GT1_Gtf-like"/>
    <property type="match status" value="1"/>
</dbReference>
<dbReference type="PANTHER" id="PTHR48050:SF13">
    <property type="entry name" value="STEROL 3-BETA-GLUCOSYLTRANSFERASE UGT80A2"/>
    <property type="match status" value="1"/>
</dbReference>
<proteinExistence type="inferred from homology"/>
<evidence type="ECO:0000259" key="5">
    <source>
        <dbReference type="Pfam" id="PF06722"/>
    </source>
</evidence>
<dbReference type="PANTHER" id="PTHR48050">
    <property type="entry name" value="STEROL 3-BETA-GLUCOSYLTRANSFERASE"/>
    <property type="match status" value="1"/>
</dbReference>